<evidence type="ECO:0000256" key="1">
    <source>
        <dbReference type="ARBA" id="ARBA00012513"/>
    </source>
</evidence>
<sequence>MRDEGYHFSQFRLGPMIGQGTFGTVFLGTHARTGEQVAIKLEAGDGHLLKHEAKFYELLQDSGGACLMHWHGETGDGHYALILELLGPSLEEKLRLSGGRFPMQSVRAIAISLLRQLELMHSKGFVHRDIKPNNVMLQMRALPRLGAARTPAWAASAEPGGMEGEASELPWEHPVIIDFGLARAFYTSAGHAPFRRDEGRAGTARYASIRSNKGYTQSRRDDLEALGYLLVYLAQGSLPWQGVKADARWEKHTRICELKMRTPLSVLCHGMPPCFIMYLQYVRRLTFEEDPDYRYLRSLFDSPAVLAPASCSPRSFHLFAPCRQTHPFDLPFQKGHLATYSSLTQEVASAPASSIHETAESKALPLQASRRAPLVASAEAARRACSPRILGIPLAPKRARTACHEAEGVRPSHSVLTMDTCVEGAHDFVDISSDTIMARFDVELELETVLALREAFGTPNAAAHAEAATPKRKRTEPARKLSYVCAGEANLHTQYLVQSTV</sequence>
<dbReference type="Pfam" id="PF00069">
    <property type="entry name" value="Pkinase"/>
    <property type="match status" value="1"/>
</dbReference>
<reference evidence="6 7" key="1">
    <citation type="journal article" date="2024" name="Science">
        <title>Giant polyketide synthase enzymes in the biosynthesis of giant marine polyether toxins.</title>
        <authorList>
            <person name="Fallon T.R."/>
            <person name="Shende V.V."/>
            <person name="Wierzbicki I.H."/>
            <person name="Pendleton A.L."/>
            <person name="Watervoot N.F."/>
            <person name="Auber R.P."/>
            <person name="Gonzalez D.J."/>
            <person name="Wisecaver J.H."/>
            <person name="Moore B.S."/>
        </authorList>
    </citation>
    <scope>NUCLEOTIDE SEQUENCE [LARGE SCALE GENOMIC DNA]</scope>
    <source>
        <strain evidence="6 7">12B1</strain>
    </source>
</reference>
<dbReference type="SMART" id="SM00220">
    <property type="entry name" value="S_TKc"/>
    <property type="match status" value="1"/>
</dbReference>
<keyword evidence="7" id="KW-1185">Reference proteome</keyword>
<gene>
    <name evidence="6" type="ORF">AB1Y20_016007</name>
</gene>
<dbReference type="EC" id="2.7.11.1" evidence="1"/>
<dbReference type="InterPro" id="IPR000719">
    <property type="entry name" value="Prot_kinase_dom"/>
</dbReference>
<dbReference type="InterPro" id="IPR008271">
    <property type="entry name" value="Ser/Thr_kinase_AS"/>
</dbReference>
<dbReference type="InterPro" id="IPR017441">
    <property type="entry name" value="Protein_kinase_ATP_BS"/>
</dbReference>
<feature type="domain" description="Protein kinase" evidence="5">
    <location>
        <begin position="11"/>
        <end position="320"/>
    </location>
</feature>
<dbReference type="GO" id="GO:0005524">
    <property type="term" value="F:ATP binding"/>
    <property type="evidence" value="ECO:0007669"/>
    <property type="project" value="UniProtKB-UniRule"/>
</dbReference>
<proteinExistence type="predicted"/>
<dbReference type="PANTHER" id="PTHR11909">
    <property type="entry name" value="CASEIN KINASE-RELATED"/>
    <property type="match status" value="1"/>
</dbReference>
<accession>A0AB34K266</accession>
<organism evidence="6 7">
    <name type="scientific">Prymnesium parvum</name>
    <name type="common">Toxic golden alga</name>
    <dbReference type="NCBI Taxonomy" id="97485"/>
    <lineage>
        <taxon>Eukaryota</taxon>
        <taxon>Haptista</taxon>
        <taxon>Haptophyta</taxon>
        <taxon>Prymnesiophyceae</taxon>
        <taxon>Prymnesiales</taxon>
        <taxon>Prymnesiaceae</taxon>
        <taxon>Prymnesium</taxon>
    </lineage>
</organism>
<dbReference type="PROSITE" id="PS00108">
    <property type="entry name" value="PROTEIN_KINASE_ST"/>
    <property type="match status" value="1"/>
</dbReference>
<dbReference type="InterPro" id="IPR050235">
    <property type="entry name" value="CK1_Ser-Thr_kinase"/>
</dbReference>
<protein>
    <recommendedName>
        <fullName evidence="1">non-specific serine/threonine protein kinase</fullName>
        <ecNumber evidence="1">2.7.11.1</ecNumber>
    </recommendedName>
</protein>
<keyword evidence="3 4" id="KW-0067">ATP-binding</keyword>
<keyword evidence="2 4" id="KW-0547">Nucleotide-binding</keyword>
<evidence type="ECO:0000256" key="4">
    <source>
        <dbReference type="PROSITE-ProRule" id="PRU10141"/>
    </source>
</evidence>
<dbReference type="PROSITE" id="PS50011">
    <property type="entry name" value="PROTEIN_KINASE_DOM"/>
    <property type="match status" value="1"/>
</dbReference>
<evidence type="ECO:0000256" key="3">
    <source>
        <dbReference type="ARBA" id="ARBA00022840"/>
    </source>
</evidence>
<comment type="caution">
    <text evidence="6">The sequence shown here is derived from an EMBL/GenBank/DDBJ whole genome shotgun (WGS) entry which is preliminary data.</text>
</comment>
<dbReference type="Proteomes" id="UP001515480">
    <property type="component" value="Unassembled WGS sequence"/>
</dbReference>
<dbReference type="EMBL" id="JBGBPQ010000003">
    <property type="protein sequence ID" value="KAL1527337.1"/>
    <property type="molecule type" value="Genomic_DNA"/>
</dbReference>
<evidence type="ECO:0000313" key="7">
    <source>
        <dbReference type="Proteomes" id="UP001515480"/>
    </source>
</evidence>
<dbReference type="CDD" id="cd14016">
    <property type="entry name" value="STKc_CK1"/>
    <property type="match status" value="1"/>
</dbReference>
<dbReference type="PROSITE" id="PS00107">
    <property type="entry name" value="PROTEIN_KINASE_ATP"/>
    <property type="match status" value="1"/>
</dbReference>
<dbReference type="SUPFAM" id="SSF56112">
    <property type="entry name" value="Protein kinase-like (PK-like)"/>
    <property type="match status" value="1"/>
</dbReference>
<dbReference type="Gene3D" id="1.10.510.10">
    <property type="entry name" value="Transferase(Phosphotransferase) domain 1"/>
    <property type="match status" value="1"/>
</dbReference>
<evidence type="ECO:0000313" key="6">
    <source>
        <dbReference type="EMBL" id="KAL1527337.1"/>
    </source>
</evidence>
<dbReference type="InterPro" id="IPR011009">
    <property type="entry name" value="Kinase-like_dom_sf"/>
</dbReference>
<feature type="binding site" evidence="4">
    <location>
        <position position="40"/>
    </location>
    <ligand>
        <name>ATP</name>
        <dbReference type="ChEBI" id="CHEBI:30616"/>
    </ligand>
</feature>
<name>A0AB34K266_PRYPA</name>
<dbReference type="AlphaFoldDB" id="A0AB34K266"/>
<dbReference type="GO" id="GO:0004674">
    <property type="term" value="F:protein serine/threonine kinase activity"/>
    <property type="evidence" value="ECO:0007669"/>
    <property type="project" value="UniProtKB-EC"/>
</dbReference>
<evidence type="ECO:0000259" key="5">
    <source>
        <dbReference type="PROSITE" id="PS50011"/>
    </source>
</evidence>
<evidence type="ECO:0000256" key="2">
    <source>
        <dbReference type="ARBA" id="ARBA00022741"/>
    </source>
</evidence>